<protein>
    <submittedName>
        <fullName evidence="5">1-acyl-sn-glycerol-3-phosphate acyltransferase</fullName>
    </submittedName>
</protein>
<dbReference type="CDD" id="cd07989">
    <property type="entry name" value="LPLAT_AGPAT-like"/>
    <property type="match status" value="1"/>
</dbReference>
<dbReference type="GO" id="GO:0003841">
    <property type="term" value="F:1-acylglycerol-3-phosphate O-acyltransferase activity"/>
    <property type="evidence" value="ECO:0007669"/>
    <property type="project" value="TreeGrafter"/>
</dbReference>
<dbReference type="InterPro" id="IPR002123">
    <property type="entry name" value="Plipid/glycerol_acylTrfase"/>
</dbReference>
<evidence type="ECO:0000313" key="6">
    <source>
        <dbReference type="Proteomes" id="UP000588586"/>
    </source>
</evidence>
<dbReference type="PANTHER" id="PTHR10434:SF11">
    <property type="entry name" value="1-ACYL-SN-GLYCEROL-3-PHOSPHATE ACYLTRANSFERASE"/>
    <property type="match status" value="1"/>
</dbReference>
<dbReference type="Pfam" id="PF01553">
    <property type="entry name" value="Acyltransferase"/>
    <property type="match status" value="1"/>
</dbReference>
<evidence type="ECO:0000256" key="1">
    <source>
        <dbReference type="ARBA" id="ARBA00022679"/>
    </source>
</evidence>
<dbReference type="AlphaFoldDB" id="A0A849H610"/>
<evidence type="ECO:0000259" key="4">
    <source>
        <dbReference type="SMART" id="SM00563"/>
    </source>
</evidence>
<keyword evidence="6" id="KW-1185">Reference proteome</keyword>
<proteinExistence type="predicted"/>
<sequence length="303" mass="32773">MFYWVLKTVILGPILKLLFRPWVEGEENIPDEGAAIFASNHLSFSDSIFLPLVVPRRMTFLAKSDYFDGRGIKGRLTAAFFKGVGQLPVDRSGGKASDAALRSGLKVLRRGELLGIYPEGTRSPDGRLYRGRTGVARMALEGKVKVLPVAMIGTDKAQPTGKKLPKVMRIGVKIGKPLDFSRYEGMEDDRFVLRSITDEIMYELMLLSGQEYVDMYATSMKDRIVAAAKTKARELQEAARPGTAAKELEDALDAGEGKVADGADPSGASEADAIEDATADIEPADRTAAQADDEGEPGARAAS</sequence>
<dbReference type="PANTHER" id="PTHR10434">
    <property type="entry name" value="1-ACYL-SN-GLYCEROL-3-PHOSPHATE ACYLTRANSFERASE"/>
    <property type="match status" value="1"/>
</dbReference>
<evidence type="ECO:0000256" key="2">
    <source>
        <dbReference type="ARBA" id="ARBA00023315"/>
    </source>
</evidence>
<dbReference type="GO" id="GO:0006654">
    <property type="term" value="P:phosphatidic acid biosynthetic process"/>
    <property type="evidence" value="ECO:0007669"/>
    <property type="project" value="TreeGrafter"/>
</dbReference>
<name>A0A849H610_9MICO</name>
<dbReference type="GO" id="GO:0005886">
    <property type="term" value="C:plasma membrane"/>
    <property type="evidence" value="ECO:0007669"/>
    <property type="project" value="TreeGrafter"/>
</dbReference>
<feature type="region of interest" description="Disordered" evidence="3">
    <location>
        <begin position="237"/>
        <end position="303"/>
    </location>
</feature>
<keyword evidence="2 5" id="KW-0012">Acyltransferase</keyword>
<keyword evidence="1 5" id="KW-0808">Transferase</keyword>
<gene>
    <name evidence="5" type="ORF">HJG52_04385</name>
</gene>
<dbReference type="Proteomes" id="UP000588586">
    <property type="component" value="Unassembled WGS sequence"/>
</dbReference>
<comment type="caution">
    <text evidence="5">The sequence shown here is derived from an EMBL/GenBank/DDBJ whole genome shotgun (WGS) entry which is preliminary data.</text>
</comment>
<evidence type="ECO:0000256" key="3">
    <source>
        <dbReference type="SAM" id="MobiDB-lite"/>
    </source>
</evidence>
<dbReference type="SMART" id="SM00563">
    <property type="entry name" value="PlsC"/>
    <property type="match status" value="1"/>
</dbReference>
<reference evidence="5 6" key="1">
    <citation type="submission" date="2020-04" db="EMBL/GenBank/DDBJ databases">
        <title>Knoellia sp. isolate from air conditioner.</title>
        <authorList>
            <person name="Chea S."/>
            <person name="Kim D.-U."/>
        </authorList>
    </citation>
    <scope>NUCLEOTIDE SEQUENCE [LARGE SCALE GENOMIC DNA]</scope>
    <source>
        <strain evidence="5 6">DB2414S</strain>
    </source>
</reference>
<dbReference type="SUPFAM" id="SSF69593">
    <property type="entry name" value="Glycerol-3-phosphate (1)-acyltransferase"/>
    <property type="match status" value="1"/>
</dbReference>
<dbReference type="EMBL" id="JABEPQ010000001">
    <property type="protein sequence ID" value="NNM45240.1"/>
    <property type="molecule type" value="Genomic_DNA"/>
</dbReference>
<dbReference type="RefSeq" id="WP_171242284.1">
    <property type="nucleotide sequence ID" value="NZ_JABEPQ010000001.1"/>
</dbReference>
<accession>A0A849H610</accession>
<evidence type="ECO:0000313" key="5">
    <source>
        <dbReference type="EMBL" id="NNM45240.1"/>
    </source>
</evidence>
<organism evidence="5 6">
    <name type="scientific">Knoellia koreensis</name>
    <dbReference type="NCBI Taxonomy" id="2730921"/>
    <lineage>
        <taxon>Bacteria</taxon>
        <taxon>Bacillati</taxon>
        <taxon>Actinomycetota</taxon>
        <taxon>Actinomycetes</taxon>
        <taxon>Micrococcales</taxon>
        <taxon>Intrasporangiaceae</taxon>
        <taxon>Knoellia</taxon>
    </lineage>
</organism>
<feature type="domain" description="Phospholipid/glycerol acyltransferase" evidence="4">
    <location>
        <begin position="35"/>
        <end position="154"/>
    </location>
</feature>